<proteinExistence type="predicted"/>
<evidence type="ECO:0000313" key="1">
    <source>
        <dbReference type="EMBL" id="GAH15515.1"/>
    </source>
</evidence>
<protein>
    <submittedName>
        <fullName evidence="1">Uncharacterized protein</fullName>
    </submittedName>
</protein>
<accession>X1E566</accession>
<reference evidence="1" key="1">
    <citation type="journal article" date="2014" name="Front. Microbiol.">
        <title>High frequency of phylogenetically diverse reductive dehalogenase-homologous genes in deep subseafloor sedimentary metagenomes.</title>
        <authorList>
            <person name="Kawai M."/>
            <person name="Futagami T."/>
            <person name="Toyoda A."/>
            <person name="Takaki Y."/>
            <person name="Nishi S."/>
            <person name="Hori S."/>
            <person name="Arai W."/>
            <person name="Tsubouchi T."/>
            <person name="Morono Y."/>
            <person name="Uchiyama I."/>
            <person name="Ito T."/>
            <person name="Fujiyama A."/>
            <person name="Inagaki F."/>
            <person name="Takami H."/>
        </authorList>
    </citation>
    <scope>NUCLEOTIDE SEQUENCE</scope>
    <source>
        <strain evidence="1">Expedition CK06-06</strain>
    </source>
</reference>
<sequence>MAYEDSYPSLTTQGVVFPATVRVDYVKEVGSTEKFPDVQPYTIDKIYGMVRADLENVGVSPERISFPWFIFFFREILNDYSGKV</sequence>
<feature type="non-terminal residue" evidence="1">
    <location>
        <position position="84"/>
    </location>
</feature>
<organism evidence="1">
    <name type="scientific">marine sediment metagenome</name>
    <dbReference type="NCBI Taxonomy" id="412755"/>
    <lineage>
        <taxon>unclassified sequences</taxon>
        <taxon>metagenomes</taxon>
        <taxon>ecological metagenomes</taxon>
    </lineage>
</organism>
<comment type="caution">
    <text evidence="1">The sequence shown here is derived from an EMBL/GenBank/DDBJ whole genome shotgun (WGS) entry which is preliminary data.</text>
</comment>
<dbReference type="AlphaFoldDB" id="X1E566"/>
<name>X1E566_9ZZZZ</name>
<dbReference type="EMBL" id="BART01036896">
    <property type="protein sequence ID" value="GAH15515.1"/>
    <property type="molecule type" value="Genomic_DNA"/>
</dbReference>
<gene>
    <name evidence="1" type="ORF">S01H4_62008</name>
</gene>